<protein>
    <submittedName>
        <fullName evidence="1">Arginine deiminase family protein</fullName>
    </submittedName>
</protein>
<comment type="caution">
    <text evidence="1">The sequence shown here is derived from an EMBL/GenBank/DDBJ whole genome shotgun (WGS) entry which is preliminary data.</text>
</comment>
<sequence length="292" mass="31187">MTATAPSGARYGVTSMVAPLQRVLVRRPALAGDWEGAGWRVPDPAKLERQHAAFVELLDGLGAQVEIADALEGQVDSVYMHDPLILSGRGGIPLNMAKPARMKEPANAADALAAVDVPVIGTLEGDAYADGGDRFWLDDKTAAIGLGYRTNRKGAARIQELLEPEGIHVETYDMPHDQGAAYVLHLQSFLSAATESLYVVYEPLAPVRLLQDILQRGVEYIAIDHDSYLAMGCNILAVRPGVVVMVDGVPAVRRALEERGVEVHTYDGSDLSLKGDGGPTCLTAPLLRAAIS</sequence>
<dbReference type="EMBL" id="JAPDOD010000019">
    <property type="protein sequence ID" value="MDA0162574.1"/>
    <property type="molecule type" value="Genomic_DNA"/>
</dbReference>
<evidence type="ECO:0000313" key="2">
    <source>
        <dbReference type="Proteomes" id="UP001149140"/>
    </source>
</evidence>
<dbReference type="PANTHER" id="PTHR47271">
    <property type="entry name" value="ARGININE DEIMINASE"/>
    <property type="match status" value="1"/>
</dbReference>
<dbReference type="RefSeq" id="WP_270041815.1">
    <property type="nucleotide sequence ID" value="NZ_JAPDOD010000019.1"/>
</dbReference>
<evidence type="ECO:0000313" key="1">
    <source>
        <dbReference type="EMBL" id="MDA0162574.1"/>
    </source>
</evidence>
<organism evidence="1 2">
    <name type="scientific">Solirubrobacter ginsenosidimutans</name>
    <dbReference type="NCBI Taxonomy" id="490573"/>
    <lineage>
        <taxon>Bacteria</taxon>
        <taxon>Bacillati</taxon>
        <taxon>Actinomycetota</taxon>
        <taxon>Thermoleophilia</taxon>
        <taxon>Solirubrobacterales</taxon>
        <taxon>Solirubrobacteraceae</taxon>
        <taxon>Solirubrobacter</taxon>
    </lineage>
</organism>
<dbReference type="GO" id="GO:0016990">
    <property type="term" value="F:arginine deiminase activity"/>
    <property type="evidence" value="ECO:0007669"/>
    <property type="project" value="TreeGrafter"/>
</dbReference>
<dbReference type="SUPFAM" id="SSF55909">
    <property type="entry name" value="Pentein"/>
    <property type="match status" value="1"/>
</dbReference>
<dbReference type="AlphaFoldDB" id="A0A9X3MTU8"/>
<reference evidence="1" key="1">
    <citation type="submission" date="2022-10" db="EMBL/GenBank/DDBJ databases">
        <title>The WGS of Solirubrobacter ginsenosidimutans DSM 21036.</title>
        <authorList>
            <person name="Jiang Z."/>
        </authorList>
    </citation>
    <scope>NUCLEOTIDE SEQUENCE</scope>
    <source>
        <strain evidence="1">DSM 21036</strain>
    </source>
</reference>
<dbReference type="GO" id="GO:0019546">
    <property type="term" value="P:L-arginine deiminase pathway"/>
    <property type="evidence" value="ECO:0007669"/>
    <property type="project" value="TreeGrafter"/>
</dbReference>
<name>A0A9X3MTU8_9ACTN</name>
<gene>
    <name evidence="1" type="ORF">OM076_20030</name>
</gene>
<dbReference type="Pfam" id="PF02274">
    <property type="entry name" value="ADI"/>
    <property type="match status" value="2"/>
</dbReference>
<keyword evidence="2" id="KW-1185">Reference proteome</keyword>
<dbReference type="Proteomes" id="UP001149140">
    <property type="component" value="Unassembled WGS sequence"/>
</dbReference>
<proteinExistence type="predicted"/>
<dbReference type="Gene3D" id="3.75.10.10">
    <property type="entry name" value="L-arginine/glycine Amidinotransferase, Chain A"/>
    <property type="match status" value="1"/>
</dbReference>
<accession>A0A9X3MTU8</accession>
<dbReference type="PANTHER" id="PTHR47271:SF2">
    <property type="entry name" value="ARGININE DEIMINASE"/>
    <property type="match status" value="1"/>
</dbReference>